<dbReference type="SUPFAM" id="SSF48452">
    <property type="entry name" value="TPR-like"/>
    <property type="match status" value="3"/>
</dbReference>
<dbReference type="Proteomes" id="UP000548476">
    <property type="component" value="Unassembled WGS sequence"/>
</dbReference>
<dbReference type="SMART" id="SM00382">
    <property type="entry name" value="AAA"/>
    <property type="match status" value="1"/>
</dbReference>
<keyword evidence="2" id="KW-0805">Transcription regulation</keyword>
<dbReference type="RefSeq" id="WP_184787471.1">
    <property type="nucleotide sequence ID" value="NZ_BONT01000110.1"/>
</dbReference>
<reference evidence="7 8" key="1">
    <citation type="submission" date="2020-08" db="EMBL/GenBank/DDBJ databases">
        <title>Genomic Encyclopedia of Type Strains, Phase IV (KMG-IV): sequencing the most valuable type-strain genomes for metagenomic binning, comparative biology and taxonomic classification.</title>
        <authorList>
            <person name="Goeker M."/>
        </authorList>
    </citation>
    <scope>NUCLEOTIDE SEQUENCE [LARGE SCALE GENOMIC DNA]</scope>
    <source>
        <strain evidence="7 8">YIM 65646</strain>
    </source>
</reference>
<dbReference type="SMART" id="SM00862">
    <property type="entry name" value="Trans_reg_C"/>
    <property type="match status" value="1"/>
</dbReference>
<evidence type="ECO:0000256" key="1">
    <source>
        <dbReference type="ARBA" id="ARBA00005820"/>
    </source>
</evidence>
<dbReference type="AlphaFoldDB" id="A0A841FE93"/>
<keyword evidence="3 5" id="KW-0238">DNA-binding</keyword>
<dbReference type="Gene3D" id="3.40.50.300">
    <property type="entry name" value="P-loop containing nucleotide triphosphate hydrolases"/>
    <property type="match status" value="1"/>
</dbReference>
<dbReference type="GO" id="GO:0006355">
    <property type="term" value="P:regulation of DNA-templated transcription"/>
    <property type="evidence" value="ECO:0007669"/>
    <property type="project" value="InterPro"/>
</dbReference>
<dbReference type="SMART" id="SM01043">
    <property type="entry name" value="BTAD"/>
    <property type="match status" value="1"/>
</dbReference>
<name>A0A841FE93_9ACTN</name>
<accession>A0A841FE93</accession>
<dbReference type="InterPro" id="IPR005158">
    <property type="entry name" value="BTAD"/>
</dbReference>
<evidence type="ECO:0000256" key="5">
    <source>
        <dbReference type="PROSITE-ProRule" id="PRU01091"/>
    </source>
</evidence>
<dbReference type="InterPro" id="IPR019734">
    <property type="entry name" value="TPR_rpt"/>
</dbReference>
<evidence type="ECO:0000256" key="3">
    <source>
        <dbReference type="ARBA" id="ARBA00023125"/>
    </source>
</evidence>
<gene>
    <name evidence="7" type="ORF">HNR73_002440</name>
</gene>
<dbReference type="EMBL" id="JACHGT010000005">
    <property type="protein sequence ID" value="MBB6034586.1"/>
    <property type="molecule type" value="Genomic_DNA"/>
</dbReference>
<dbReference type="GO" id="GO:0003677">
    <property type="term" value="F:DNA binding"/>
    <property type="evidence" value="ECO:0007669"/>
    <property type="project" value="UniProtKB-UniRule"/>
</dbReference>
<evidence type="ECO:0000313" key="7">
    <source>
        <dbReference type="EMBL" id="MBB6034586.1"/>
    </source>
</evidence>
<dbReference type="CDD" id="cd15831">
    <property type="entry name" value="BTAD"/>
    <property type="match status" value="1"/>
</dbReference>
<comment type="caution">
    <text evidence="7">The sequence shown here is derived from an EMBL/GenBank/DDBJ whole genome shotgun (WGS) entry which is preliminary data.</text>
</comment>
<dbReference type="PRINTS" id="PR00364">
    <property type="entry name" value="DISEASERSIST"/>
</dbReference>
<evidence type="ECO:0000256" key="2">
    <source>
        <dbReference type="ARBA" id="ARBA00023015"/>
    </source>
</evidence>
<dbReference type="PROSITE" id="PS51755">
    <property type="entry name" value="OMPR_PHOB"/>
    <property type="match status" value="1"/>
</dbReference>
<dbReference type="InterPro" id="IPR001867">
    <property type="entry name" value="OmpR/PhoB-type_DNA-bd"/>
</dbReference>
<dbReference type="Pfam" id="PF03704">
    <property type="entry name" value="BTAD"/>
    <property type="match status" value="1"/>
</dbReference>
<keyword evidence="8" id="KW-1185">Reference proteome</keyword>
<protein>
    <submittedName>
        <fullName evidence="7">DNA-binding SARP family transcriptional activator/tetratricopeptide (TPR) repeat protein</fullName>
    </submittedName>
</protein>
<dbReference type="SUPFAM" id="SSF46894">
    <property type="entry name" value="C-terminal effector domain of the bipartite response regulators"/>
    <property type="match status" value="1"/>
</dbReference>
<dbReference type="InterPro" id="IPR003593">
    <property type="entry name" value="AAA+_ATPase"/>
</dbReference>
<dbReference type="SUPFAM" id="SSF52540">
    <property type="entry name" value="P-loop containing nucleoside triphosphate hydrolases"/>
    <property type="match status" value="1"/>
</dbReference>
<dbReference type="PANTHER" id="PTHR35807:SF1">
    <property type="entry name" value="TRANSCRIPTIONAL REGULATOR REDD"/>
    <property type="match status" value="1"/>
</dbReference>
<feature type="domain" description="OmpR/PhoB-type" evidence="6">
    <location>
        <begin position="1"/>
        <end position="98"/>
    </location>
</feature>
<dbReference type="InterPro" id="IPR011990">
    <property type="entry name" value="TPR-like_helical_dom_sf"/>
</dbReference>
<dbReference type="GO" id="GO:0000160">
    <property type="term" value="P:phosphorelay signal transduction system"/>
    <property type="evidence" value="ECO:0007669"/>
    <property type="project" value="InterPro"/>
</dbReference>
<dbReference type="InterPro" id="IPR027417">
    <property type="entry name" value="P-loop_NTPase"/>
</dbReference>
<dbReference type="PANTHER" id="PTHR35807">
    <property type="entry name" value="TRANSCRIPTIONAL REGULATOR REDD-RELATED"/>
    <property type="match status" value="1"/>
</dbReference>
<comment type="similarity">
    <text evidence="1">Belongs to the AfsR/DnrI/RedD regulatory family.</text>
</comment>
<dbReference type="SMART" id="SM00028">
    <property type="entry name" value="TPR"/>
    <property type="match status" value="6"/>
</dbReference>
<evidence type="ECO:0000313" key="8">
    <source>
        <dbReference type="Proteomes" id="UP000548476"/>
    </source>
</evidence>
<sequence>MPTVSSGPLYRLLGPPDLRTPEQTVALGPKQALVLAGLLFRAGEVVAAGTLADYVWGTDLPANPASRLRTLVAELRRTLGGVAPGAIVTRAPGYLIEVSPGQCDVDVFHTALTAARTVTAPETALAHYDEALALWRGPALDGLYSLAAQADAARLDELHACVQEERAEVMLALGRHHTLLPELTALTATRPDRERLHAQFMLALFRCGRTEDALRVYRALRTRLAAESGLEPSPEVRRLHKDILSADPALTVVAPRPARRLSGLPPATGVFAGRDELLTALDGIDGGLVAITGAAGTGKTALAVRWAHRLADDYPDGQLLVNLRGFDPEPTDDDHTPTVLGGLGVPPIEIPDEPEARRALLHEVTHDRRLIIVLDNATDAAQIRPLLPGEPRCLVLVTSRDRLSGLVAIDGARRVALDSLDATAAVTVLTHVIGADRVHAEPGAAAALADLCGGLPLALRIAAAQLADRPRRTIADHVAELATDRIGRLRIRGDRSADLRAALDLSYASTPEPARRLFRLAAFVNAPAGISVDTAAAITGTGHADAEALLDDLAARHLLEPAADGLHVYHDLVREYGHRLATADPERDTMVTALLDHLLHRTLATVGGSHRVPPLPPPARPLPPLTAEQAERRLAAELPNLVAAVHYAGAAGHGETAWRLADALFVPMTGRTAASTRLAVAETGLAAALKDGDPLGEAAMRHALGVVKQRIGDLTAAGTEHTRALSAYRAAGHRRGESLSLQGLAAVRHMEGDLTTAIGLAREALAVDRDTGDTESQIEGLNNLAMTRAQIGDLDEALTDLAGALALARGRGDRHAEAQVLTNIAYAHSMRADLPEAVAILEESAGLYRELGRLDEEINVWCGLGSVHYEAGAHDKARAYFQAVLDEASRLGDLRLTVLAGCGLARAACAVGDLGAAAGHLDVAAEHLGDARFGYGRYLLAAIRARIALERGELDEALERASTALRLSRGGQHESVALGLLAEVHLCRGDVERCIDDAGAALTGHLRAGRRLEQARTLLILGRAHSRRADHSAAEARWSEAFRLLTGTGFPEIAEAWGLLASGGR</sequence>
<dbReference type="InterPro" id="IPR051677">
    <property type="entry name" value="AfsR-DnrI-RedD_regulator"/>
</dbReference>
<dbReference type="GO" id="GO:0043531">
    <property type="term" value="F:ADP binding"/>
    <property type="evidence" value="ECO:0007669"/>
    <property type="project" value="InterPro"/>
</dbReference>
<proteinExistence type="inferred from homology"/>
<feature type="DNA-binding region" description="OmpR/PhoB-type" evidence="5">
    <location>
        <begin position="1"/>
        <end position="98"/>
    </location>
</feature>
<dbReference type="Gene3D" id="1.10.10.10">
    <property type="entry name" value="Winged helix-like DNA-binding domain superfamily/Winged helix DNA-binding domain"/>
    <property type="match status" value="1"/>
</dbReference>
<evidence type="ECO:0000259" key="6">
    <source>
        <dbReference type="PROSITE" id="PS51755"/>
    </source>
</evidence>
<dbReference type="InterPro" id="IPR036388">
    <property type="entry name" value="WH-like_DNA-bd_sf"/>
</dbReference>
<keyword evidence="4" id="KW-0804">Transcription</keyword>
<evidence type="ECO:0000256" key="4">
    <source>
        <dbReference type="ARBA" id="ARBA00023163"/>
    </source>
</evidence>
<dbReference type="Gene3D" id="1.25.40.10">
    <property type="entry name" value="Tetratricopeptide repeat domain"/>
    <property type="match status" value="3"/>
</dbReference>
<organism evidence="7 8">
    <name type="scientific">Phytomonospora endophytica</name>
    <dbReference type="NCBI Taxonomy" id="714109"/>
    <lineage>
        <taxon>Bacteria</taxon>
        <taxon>Bacillati</taxon>
        <taxon>Actinomycetota</taxon>
        <taxon>Actinomycetes</taxon>
        <taxon>Micromonosporales</taxon>
        <taxon>Micromonosporaceae</taxon>
        <taxon>Phytomonospora</taxon>
    </lineage>
</organism>
<dbReference type="InterPro" id="IPR016032">
    <property type="entry name" value="Sig_transdc_resp-reg_C-effctor"/>
</dbReference>
<dbReference type="Pfam" id="PF13424">
    <property type="entry name" value="TPR_12"/>
    <property type="match status" value="1"/>
</dbReference>